<accession>A0A232LQC5</accession>
<dbReference type="AlphaFoldDB" id="A0A232LQC5"/>
<protein>
    <recommendedName>
        <fullName evidence="5">Calcipressin</fullName>
    </recommendedName>
</protein>
<organism evidence="3 4">
    <name type="scientific">Elaphomyces granulatus</name>
    <dbReference type="NCBI Taxonomy" id="519963"/>
    <lineage>
        <taxon>Eukaryota</taxon>
        <taxon>Fungi</taxon>
        <taxon>Dikarya</taxon>
        <taxon>Ascomycota</taxon>
        <taxon>Pezizomycotina</taxon>
        <taxon>Eurotiomycetes</taxon>
        <taxon>Eurotiomycetidae</taxon>
        <taxon>Eurotiales</taxon>
        <taxon>Elaphomycetaceae</taxon>
        <taxon>Elaphomyces</taxon>
    </lineage>
</organism>
<evidence type="ECO:0000256" key="1">
    <source>
        <dbReference type="ARBA" id="ARBA00008209"/>
    </source>
</evidence>
<keyword evidence="4" id="KW-1185">Reference proteome</keyword>
<dbReference type="FunFam" id="3.30.70.330:FF:000503">
    <property type="entry name" value="Calcineurin binding protein, putative"/>
    <property type="match status" value="1"/>
</dbReference>
<dbReference type="PANTHER" id="PTHR10300">
    <property type="entry name" value="CALCIPRESSIN"/>
    <property type="match status" value="1"/>
</dbReference>
<feature type="region of interest" description="Disordered" evidence="2">
    <location>
        <begin position="1"/>
        <end position="47"/>
    </location>
</feature>
<evidence type="ECO:0008006" key="5">
    <source>
        <dbReference type="Google" id="ProtNLM"/>
    </source>
</evidence>
<name>A0A232LQC5_9EURO</name>
<dbReference type="InterPro" id="IPR006931">
    <property type="entry name" value="Calcipressin"/>
</dbReference>
<comment type="similarity">
    <text evidence="1">Belongs to the RCAN family.</text>
</comment>
<feature type="compositionally biased region" description="Polar residues" evidence="2">
    <location>
        <begin position="217"/>
        <end position="235"/>
    </location>
</feature>
<evidence type="ECO:0000313" key="4">
    <source>
        <dbReference type="Proteomes" id="UP000243515"/>
    </source>
</evidence>
<dbReference type="GO" id="GO:0005634">
    <property type="term" value="C:nucleus"/>
    <property type="evidence" value="ECO:0007669"/>
    <property type="project" value="TreeGrafter"/>
</dbReference>
<evidence type="ECO:0000313" key="3">
    <source>
        <dbReference type="EMBL" id="OXV06322.1"/>
    </source>
</evidence>
<proteinExistence type="inferred from homology"/>
<feature type="compositionally biased region" description="Low complexity" evidence="2">
    <location>
        <begin position="11"/>
        <end position="41"/>
    </location>
</feature>
<reference evidence="3 4" key="1">
    <citation type="journal article" date="2015" name="Environ. Microbiol.">
        <title>Metagenome sequence of Elaphomyces granulatus from sporocarp tissue reveals Ascomycota ectomycorrhizal fingerprints of genome expansion and a Proteobacteria-rich microbiome.</title>
        <authorList>
            <person name="Quandt C.A."/>
            <person name="Kohler A."/>
            <person name="Hesse C.N."/>
            <person name="Sharpton T.J."/>
            <person name="Martin F."/>
            <person name="Spatafora J.W."/>
        </authorList>
    </citation>
    <scope>NUCLEOTIDE SEQUENCE [LARGE SCALE GENOMIC DNA]</scope>
    <source>
        <strain evidence="3 4">OSC145934</strain>
    </source>
</reference>
<dbReference type="Pfam" id="PF04847">
    <property type="entry name" value="Calcipressin"/>
    <property type="match status" value="1"/>
</dbReference>
<dbReference type="GO" id="GO:0005737">
    <property type="term" value="C:cytoplasm"/>
    <property type="evidence" value="ECO:0007669"/>
    <property type="project" value="TreeGrafter"/>
</dbReference>
<dbReference type="InterPro" id="IPR012677">
    <property type="entry name" value="Nucleotide-bd_a/b_plait_sf"/>
</dbReference>
<evidence type="ECO:0000256" key="2">
    <source>
        <dbReference type="SAM" id="MobiDB-lite"/>
    </source>
</evidence>
<dbReference type="Proteomes" id="UP000243515">
    <property type="component" value="Unassembled WGS sequence"/>
</dbReference>
<dbReference type="PANTHER" id="PTHR10300:SF14">
    <property type="entry name" value="PROTEIN SARAH"/>
    <property type="match status" value="1"/>
</dbReference>
<feature type="region of interest" description="Disordered" evidence="2">
    <location>
        <begin position="196"/>
        <end position="250"/>
    </location>
</feature>
<dbReference type="OrthoDB" id="17212at2759"/>
<dbReference type="GO" id="GO:0008597">
    <property type="term" value="F:calcium-dependent protein serine/threonine phosphatase regulator activity"/>
    <property type="evidence" value="ECO:0007669"/>
    <property type="project" value="TreeGrafter"/>
</dbReference>
<gene>
    <name evidence="3" type="ORF">Egran_05909</name>
</gene>
<sequence>MAESISSAPGSVPVSRTSSSNSSSRSSSRPSLKLDLSNLPPLSQPSPPSNTLLITELHNLRLFQPSSLASIRSQITATAPLNSFSPLPSLRRIVCSLQSTDDAIRVRQQLEERGLLDQTVRVRIYFGEHTPIETTEEARRKKLLEAPHSQKLFFISPPPSPPHGWAMKTEDPPNKTVYASDLAEALAQLRTEQWKGPEADLPSPVSMSSDLPPPLMATSSWPASASGQRSRSSTLLYHPSDHGGSPNLPAVMVEDTSLVRDDSDTEMMSPLDGAPRRIIAQTVRPPVELME</sequence>
<dbReference type="Gene3D" id="3.30.70.330">
    <property type="match status" value="1"/>
</dbReference>
<dbReference type="EMBL" id="NPHW01005876">
    <property type="protein sequence ID" value="OXV06322.1"/>
    <property type="molecule type" value="Genomic_DNA"/>
</dbReference>
<comment type="caution">
    <text evidence="3">The sequence shown here is derived from an EMBL/GenBank/DDBJ whole genome shotgun (WGS) entry which is preliminary data.</text>
</comment>
<dbReference type="GO" id="GO:0019722">
    <property type="term" value="P:calcium-mediated signaling"/>
    <property type="evidence" value="ECO:0007669"/>
    <property type="project" value="InterPro"/>
</dbReference>